<dbReference type="Gene3D" id="3.40.50.1460">
    <property type="match status" value="1"/>
</dbReference>
<dbReference type="InterPro" id="IPR011600">
    <property type="entry name" value="Pept_C14_caspase"/>
</dbReference>
<feature type="domain" description="Peptidase C14 caspase" evidence="1">
    <location>
        <begin position="1"/>
        <end position="205"/>
    </location>
</feature>
<gene>
    <name evidence="2" type="ORF">FCV50_02635</name>
</gene>
<sequence>MRKALFLGINEYHHISGLSGCNNDAIEMGSVLQRHASGTPNFHSRILTTAENDLDRQSMEDAIQELFSGSCDVALLYFAGHGQFDDNLHEGMLIPQDYKRPRDGVRVSDILQWAENATEIKNKVIILDCCEAGGAGEGRQLKGGASVISDGITILTACKKNEYAQEVSGHGVFTKLMLQALHGGAANILGHVTPGSLYSFVDNALGPWEQRPVFKTNVSQFISLREHTPLVSLDTLRLLPEWFPEPEYVYPLTPAHEPEHSSYDPELGKVFAQLQKCNRHSLVEPVDAEHMYFAAIKSTGCRLTALGAYYRELALKGHF</sequence>
<dbReference type="Proteomes" id="UP000307574">
    <property type="component" value="Unassembled WGS sequence"/>
</dbReference>
<evidence type="ECO:0000313" key="3">
    <source>
        <dbReference type="Proteomes" id="UP000307574"/>
    </source>
</evidence>
<accession>A0A4U1ZNX4</accession>
<organism evidence="2 3">
    <name type="scientific">Vibrio kanaloae</name>
    <dbReference type="NCBI Taxonomy" id="170673"/>
    <lineage>
        <taxon>Bacteria</taxon>
        <taxon>Pseudomonadati</taxon>
        <taxon>Pseudomonadota</taxon>
        <taxon>Gammaproteobacteria</taxon>
        <taxon>Vibrionales</taxon>
        <taxon>Vibrionaceae</taxon>
        <taxon>Vibrio</taxon>
    </lineage>
</organism>
<dbReference type="SUPFAM" id="SSF52129">
    <property type="entry name" value="Caspase-like"/>
    <property type="match status" value="1"/>
</dbReference>
<dbReference type="PANTHER" id="PTHR22576">
    <property type="entry name" value="MUCOSA ASSOCIATED LYMPHOID TISSUE LYMPHOMA TRANSLOCATION PROTEIN 1/PARACASPASE"/>
    <property type="match status" value="1"/>
</dbReference>
<proteinExistence type="predicted"/>
<dbReference type="Pfam" id="PF00656">
    <property type="entry name" value="Peptidase_C14"/>
    <property type="match status" value="1"/>
</dbReference>
<protein>
    <submittedName>
        <fullName evidence="2">Caspase family protein</fullName>
    </submittedName>
</protein>
<dbReference type="GO" id="GO:0004197">
    <property type="term" value="F:cysteine-type endopeptidase activity"/>
    <property type="evidence" value="ECO:0007669"/>
    <property type="project" value="InterPro"/>
</dbReference>
<evidence type="ECO:0000259" key="1">
    <source>
        <dbReference type="Pfam" id="PF00656"/>
    </source>
</evidence>
<dbReference type="RefSeq" id="WP_069490137.1">
    <property type="nucleotide sequence ID" value="NZ_SYUV01000007.1"/>
</dbReference>
<name>A0A4U1ZNX4_9VIBR</name>
<dbReference type="InterPro" id="IPR052039">
    <property type="entry name" value="Caspase-related_regulators"/>
</dbReference>
<dbReference type="AlphaFoldDB" id="A0A4U1ZNX4"/>
<comment type="caution">
    <text evidence="2">The sequence shown here is derived from an EMBL/GenBank/DDBJ whole genome shotgun (WGS) entry which is preliminary data.</text>
</comment>
<dbReference type="GO" id="GO:0006508">
    <property type="term" value="P:proteolysis"/>
    <property type="evidence" value="ECO:0007669"/>
    <property type="project" value="InterPro"/>
</dbReference>
<reference evidence="2 3" key="1">
    <citation type="submission" date="2019-04" db="EMBL/GenBank/DDBJ databases">
        <title>A reverse ecology approach based on a biological definition of microbial populations.</title>
        <authorList>
            <person name="Arevalo P."/>
            <person name="Vaninsberghe D."/>
            <person name="Elsherbini J."/>
            <person name="Gore J."/>
            <person name="Polz M."/>
        </authorList>
    </citation>
    <scope>NUCLEOTIDE SEQUENCE [LARGE SCALE GENOMIC DNA]</scope>
    <source>
        <strain evidence="2 3">10N.261.46.F4</strain>
    </source>
</reference>
<dbReference type="EMBL" id="SYUV01000007">
    <property type="protein sequence ID" value="TKF36122.1"/>
    <property type="molecule type" value="Genomic_DNA"/>
</dbReference>
<dbReference type="InterPro" id="IPR029030">
    <property type="entry name" value="Caspase-like_dom_sf"/>
</dbReference>
<evidence type="ECO:0000313" key="2">
    <source>
        <dbReference type="EMBL" id="TKF36122.1"/>
    </source>
</evidence>
<dbReference type="PANTHER" id="PTHR22576:SF37">
    <property type="entry name" value="MUCOSA-ASSOCIATED LYMPHOID TISSUE LYMPHOMA TRANSLOCATION PROTEIN 1"/>
    <property type="match status" value="1"/>
</dbReference>